<dbReference type="GO" id="GO:0003724">
    <property type="term" value="F:RNA helicase activity"/>
    <property type="evidence" value="ECO:0007669"/>
    <property type="project" value="InterPro"/>
</dbReference>
<dbReference type="InterPro" id="IPR014001">
    <property type="entry name" value="Helicase_ATP-bd"/>
</dbReference>
<dbReference type="GO" id="GO:0005524">
    <property type="term" value="F:ATP binding"/>
    <property type="evidence" value="ECO:0007669"/>
    <property type="project" value="UniProtKB-KW"/>
</dbReference>
<dbReference type="GO" id="GO:0003676">
    <property type="term" value="F:nucleic acid binding"/>
    <property type="evidence" value="ECO:0007669"/>
    <property type="project" value="InterPro"/>
</dbReference>
<evidence type="ECO:0000256" key="7">
    <source>
        <dbReference type="SAM" id="MobiDB-lite"/>
    </source>
</evidence>
<dbReference type="InterPro" id="IPR044742">
    <property type="entry name" value="DEAD/DEAH_RhlB"/>
</dbReference>
<dbReference type="InterPro" id="IPR011545">
    <property type="entry name" value="DEAD/DEAH_box_helicase_dom"/>
</dbReference>
<comment type="similarity">
    <text evidence="5">Belongs to the DEAD box helicase family.</text>
</comment>
<dbReference type="CDD" id="cd18787">
    <property type="entry name" value="SF2_C_DEAD"/>
    <property type="match status" value="1"/>
</dbReference>
<evidence type="ECO:0000259" key="8">
    <source>
        <dbReference type="PROSITE" id="PS51192"/>
    </source>
</evidence>
<evidence type="ECO:0000256" key="3">
    <source>
        <dbReference type="ARBA" id="ARBA00022806"/>
    </source>
</evidence>
<keyword evidence="1" id="KW-0547">Nucleotide-binding</keyword>
<dbReference type="AlphaFoldDB" id="A0A1F7IMV8"/>
<dbReference type="InterPro" id="IPR014014">
    <property type="entry name" value="RNA_helicase_DEAD_Q_motif"/>
</dbReference>
<keyword evidence="4" id="KW-0067">ATP-binding</keyword>
<sequence length="388" mass="44492">MYHHNGNRFQRNFSQGRRRQIKSFDPSNLIRKNVHIQAEDQPYTPTNSFTSFPISDILKRNISTRGYITPTPVQDQTIPLILEGKDIIGIANTGTGKTAAFLIPLINEVTQNRNKKVLIIVPTRELAVQIKNEFLLFSKGMNIYCVLVIGGVNLFRQKNDLRRNPNFVIGTPGRIKDMIEHKSLDLSTFEIIVLDEVDQMVDIGFISSIKYFISLLASNRQSLFFSATVDGKVREILNGFVRNPVTVSVKKQDMLKNIKHNVIRISDKSRKIEKLHDLLIQKEFEKVLIFGRTKWGVQRLSEELLKRGFNADVIHGNKKQSQRLRILDKFKRNEIQILLATDLASRGLDIDNVTHVINYDPPESYEVYIHRIGRTGRLNKIGTALTFV</sequence>
<accession>A0A1F7IMV8</accession>
<feature type="domain" description="DEAD-box RNA helicase Q" evidence="10">
    <location>
        <begin position="47"/>
        <end position="75"/>
    </location>
</feature>
<evidence type="ECO:0000259" key="10">
    <source>
        <dbReference type="PROSITE" id="PS51195"/>
    </source>
</evidence>
<organism evidence="11 12">
    <name type="scientific">Candidatus Roizmanbacteria bacterium RIFCSPLOWO2_01_FULL_37_16</name>
    <dbReference type="NCBI Taxonomy" id="1802058"/>
    <lineage>
        <taxon>Bacteria</taxon>
        <taxon>Candidatus Roizmaniibacteriota</taxon>
    </lineage>
</organism>
<gene>
    <name evidence="11" type="ORF">A3B40_02870</name>
</gene>
<dbReference type="PANTHER" id="PTHR47959">
    <property type="entry name" value="ATP-DEPENDENT RNA HELICASE RHLE-RELATED"/>
    <property type="match status" value="1"/>
</dbReference>
<keyword evidence="2" id="KW-0378">Hydrolase</keyword>
<dbReference type="GO" id="GO:0005829">
    <property type="term" value="C:cytosol"/>
    <property type="evidence" value="ECO:0007669"/>
    <property type="project" value="TreeGrafter"/>
</dbReference>
<dbReference type="InterPro" id="IPR001650">
    <property type="entry name" value="Helicase_C-like"/>
</dbReference>
<dbReference type="PROSITE" id="PS51194">
    <property type="entry name" value="HELICASE_CTER"/>
    <property type="match status" value="1"/>
</dbReference>
<evidence type="ECO:0000256" key="5">
    <source>
        <dbReference type="ARBA" id="ARBA00038437"/>
    </source>
</evidence>
<dbReference type="EMBL" id="MGAI01000025">
    <property type="protein sequence ID" value="OGK44643.1"/>
    <property type="molecule type" value="Genomic_DNA"/>
</dbReference>
<evidence type="ECO:0000256" key="1">
    <source>
        <dbReference type="ARBA" id="ARBA00022741"/>
    </source>
</evidence>
<dbReference type="Proteomes" id="UP000178040">
    <property type="component" value="Unassembled WGS sequence"/>
</dbReference>
<dbReference type="Pfam" id="PF00271">
    <property type="entry name" value="Helicase_C"/>
    <property type="match status" value="1"/>
</dbReference>
<feature type="short sequence motif" description="Q motif" evidence="6">
    <location>
        <begin position="47"/>
        <end position="75"/>
    </location>
</feature>
<feature type="domain" description="Helicase C-terminal" evidence="9">
    <location>
        <begin position="274"/>
        <end position="388"/>
    </location>
</feature>
<evidence type="ECO:0000259" key="9">
    <source>
        <dbReference type="PROSITE" id="PS51194"/>
    </source>
</evidence>
<feature type="region of interest" description="Disordered" evidence="7">
    <location>
        <begin position="1"/>
        <end position="21"/>
    </location>
</feature>
<evidence type="ECO:0000256" key="6">
    <source>
        <dbReference type="PROSITE-ProRule" id="PRU00552"/>
    </source>
</evidence>
<keyword evidence="3" id="KW-0347">Helicase</keyword>
<dbReference type="Pfam" id="PF00270">
    <property type="entry name" value="DEAD"/>
    <property type="match status" value="1"/>
</dbReference>
<dbReference type="PROSITE" id="PS51195">
    <property type="entry name" value="Q_MOTIF"/>
    <property type="match status" value="1"/>
</dbReference>
<reference evidence="11 12" key="1">
    <citation type="journal article" date="2016" name="Nat. Commun.">
        <title>Thousands of microbial genomes shed light on interconnected biogeochemical processes in an aquifer system.</title>
        <authorList>
            <person name="Anantharaman K."/>
            <person name="Brown C.T."/>
            <person name="Hug L.A."/>
            <person name="Sharon I."/>
            <person name="Castelle C.J."/>
            <person name="Probst A.J."/>
            <person name="Thomas B.C."/>
            <person name="Singh A."/>
            <person name="Wilkins M.J."/>
            <person name="Karaoz U."/>
            <person name="Brodie E.L."/>
            <person name="Williams K.H."/>
            <person name="Hubbard S.S."/>
            <person name="Banfield J.F."/>
        </authorList>
    </citation>
    <scope>NUCLEOTIDE SEQUENCE [LARGE SCALE GENOMIC DNA]</scope>
</reference>
<dbReference type="GO" id="GO:0016787">
    <property type="term" value="F:hydrolase activity"/>
    <property type="evidence" value="ECO:0007669"/>
    <property type="project" value="UniProtKB-KW"/>
</dbReference>
<feature type="domain" description="Helicase ATP-binding" evidence="8">
    <location>
        <begin position="78"/>
        <end position="247"/>
    </location>
</feature>
<dbReference type="PROSITE" id="PS51192">
    <property type="entry name" value="HELICASE_ATP_BIND_1"/>
    <property type="match status" value="1"/>
</dbReference>
<protein>
    <recommendedName>
        <fullName evidence="13">RNA helicase</fullName>
    </recommendedName>
</protein>
<comment type="caution">
    <text evidence="11">The sequence shown here is derived from an EMBL/GenBank/DDBJ whole genome shotgun (WGS) entry which is preliminary data.</text>
</comment>
<dbReference type="SUPFAM" id="SSF52540">
    <property type="entry name" value="P-loop containing nucleoside triphosphate hydrolases"/>
    <property type="match status" value="1"/>
</dbReference>
<evidence type="ECO:0000313" key="11">
    <source>
        <dbReference type="EMBL" id="OGK44643.1"/>
    </source>
</evidence>
<evidence type="ECO:0000256" key="4">
    <source>
        <dbReference type="ARBA" id="ARBA00022840"/>
    </source>
</evidence>
<proteinExistence type="inferred from homology"/>
<name>A0A1F7IMV8_9BACT</name>
<dbReference type="SMART" id="SM00490">
    <property type="entry name" value="HELICc"/>
    <property type="match status" value="1"/>
</dbReference>
<dbReference type="SMART" id="SM00487">
    <property type="entry name" value="DEXDc"/>
    <property type="match status" value="1"/>
</dbReference>
<evidence type="ECO:0000313" key="12">
    <source>
        <dbReference type="Proteomes" id="UP000178040"/>
    </source>
</evidence>
<dbReference type="InterPro" id="IPR050079">
    <property type="entry name" value="DEAD_box_RNA_helicase"/>
</dbReference>
<dbReference type="Gene3D" id="3.40.50.300">
    <property type="entry name" value="P-loop containing nucleotide triphosphate hydrolases"/>
    <property type="match status" value="2"/>
</dbReference>
<evidence type="ECO:0000256" key="2">
    <source>
        <dbReference type="ARBA" id="ARBA00022801"/>
    </source>
</evidence>
<evidence type="ECO:0008006" key="13">
    <source>
        <dbReference type="Google" id="ProtNLM"/>
    </source>
</evidence>
<dbReference type="InterPro" id="IPR027417">
    <property type="entry name" value="P-loop_NTPase"/>
</dbReference>
<dbReference type="PANTHER" id="PTHR47959:SF13">
    <property type="entry name" value="ATP-DEPENDENT RNA HELICASE RHLE"/>
    <property type="match status" value="1"/>
</dbReference>
<dbReference type="CDD" id="cd00268">
    <property type="entry name" value="DEADc"/>
    <property type="match status" value="1"/>
</dbReference>